<dbReference type="RefSeq" id="XP_062791824.1">
    <property type="nucleotide sequence ID" value="XM_062935773.1"/>
</dbReference>
<dbReference type="GeneID" id="87956181"/>
<dbReference type="Proteomes" id="UP001329825">
    <property type="component" value="Chromosome 5"/>
</dbReference>
<feature type="region of interest" description="Disordered" evidence="1">
    <location>
        <begin position="161"/>
        <end position="191"/>
    </location>
</feature>
<accession>A0ABZ1D140</accession>
<keyword evidence="3" id="KW-1185">Reference proteome</keyword>
<evidence type="ECO:0000256" key="1">
    <source>
        <dbReference type="SAM" id="MobiDB-lite"/>
    </source>
</evidence>
<dbReference type="EMBL" id="CP141885">
    <property type="protein sequence ID" value="WRT67084.1"/>
    <property type="molecule type" value="Genomic_DNA"/>
</dbReference>
<name>A0ABZ1D140_9TREE</name>
<gene>
    <name evidence="2" type="ORF">IL334_004050</name>
</gene>
<protein>
    <submittedName>
        <fullName evidence="2">Uncharacterized protein</fullName>
    </submittedName>
</protein>
<feature type="compositionally biased region" description="Polar residues" evidence="1">
    <location>
        <begin position="87"/>
        <end position="102"/>
    </location>
</feature>
<feature type="region of interest" description="Disordered" evidence="1">
    <location>
        <begin position="83"/>
        <end position="121"/>
    </location>
</feature>
<organism evidence="2 3">
    <name type="scientific">Kwoniella shivajii</name>
    <dbReference type="NCBI Taxonomy" id="564305"/>
    <lineage>
        <taxon>Eukaryota</taxon>
        <taxon>Fungi</taxon>
        <taxon>Dikarya</taxon>
        <taxon>Basidiomycota</taxon>
        <taxon>Agaricomycotina</taxon>
        <taxon>Tremellomycetes</taxon>
        <taxon>Tremellales</taxon>
        <taxon>Cryptococcaceae</taxon>
        <taxon>Kwoniella</taxon>
    </lineage>
</organism>
<sequence>MFDPFFSNHSAHHYVSSTAPIDEIDTDLAALLACMCLDSNDHLSPSPAIPPEHTTSHHVFPCHPCPSDHEAAFAQTKRLPSSPLLATHQNPIPTIEPSSNSTQRKRFHPYSKQVTDQDQISKKAGGAIPITRIASETSKYLDPTMTVNDFWQAKELRERSKSKLMRRSNASVTRQQGRSKDMEHFSTPSSRIPKVVDDTKAYRMRRNIVSTPRIRCKPTISEAGFRLIGNTLGGRRPSKNQAISENRSDKDTDQVSLSESLHDSFVRLIDGDKTSRDLLGRPDGRTEKTLNHEEKVDLQRRLSRIIHEL</sequence>
<feature type="region of interest" description="Disordered" evidence="1">
    <location>
        <begin position="230"/>
        <end position="257"/>
    </location>
</feature>
<reference evidence="2 3" key="1">
    <citation type="submission" date="2024-01" db="EMBL/GenBank/DDBJ databases">
        <title>Comparative genomics of Cryptococcus and Kwoniella reveals pathogenesis evolution and contrasting modes of karyotype evolution via chromosome fusion or intercentromeric recombination.</title>
        <authorList>
            <person name="Coelho M.A."/>
            <person name="David-Palma M."/>
            <person name="Shea T."/>
            <person name="Bowers K."/>
            <person name="McGinley-Smith S."/>
            <person name="Mohammad A.W."/>
            <person name="Gnirke A."/>
            <person name="Yurkov A.M."/>
            <person name="Nowrousian M."/>
            <person name="Sun S."/>
            <person name="Cuomo C.A."/>
            <person name="Heitman J."/>
        </authorList>
    </citation>
    <scope>NUCLEOTIDE SEQUENCE [LARGE SCALE GENOMIC DNA]</scope>
    <source>
        <strain evidence="2">CBS 11374</strain>
    </source>
</reference>
<evidence type="ECO:0000313" key="2">
    <source>
        <dbReference type="EMBL" id="WRT67084.1"/>
    </source>
</evidence>
<evidence type="ECO:0000313" key="3">
    <source>
        <dbReference type="Proteomes" id="UP001329825"/>
    </source>
</evidence>
<proteinExistence type="predicted"/>